<keyword evidence="6" id="KW-0325">Glycoprotein</keyword>
<evidence type="ECO:0000313" key="7">
    <source>
        <dbReference type="EMBL" id="MED6278612.1"/>
    </source>
</evidence>
<organism evidence="7 8">
    <name type="scientific">Characodon lateralis</name>
    <dbReference type="NCBI Taxonomy" id="208331"/>
    <lineage>
        <taxon>Eukaryota</taxon>
        <taxon>Metazoa</taxon>
        <taxon>Chordata</taxon>
        <taxon>Craniata</taxon>
        <taxon>Vertebrata</taxon>
        <taxon>Euteleostomi</taxon>
        <taxon>Actinopterygii</taxon>
        <taxon>Neopterygii</taxon>
        <taxon>Teleostei</taxon>
        <taxon>Neoteleostei</taxon>
        <taxon>Acanthomorphata</taxon>
        <taxon>Ovalentaria</taxon>
        <taxon>Atherinomorphae</taxon>
        <taxon>Cyprinodontiformes</taxon>
        <taxon>Goodeidae</taxon>
        <taxon>Characodon</taxon>
    </lineage>
</organism>
<dbReference type="PANTHER" id="PTHR12270:SF25">
    <property type="entry name" value="GLYCOSYLTRANSFERASE-LIKE PROTEIN LARGE"/>
    <property type="match status" value="1"/>
</dbReference>
<keyword evidence="3" id="KW-0735">Signal-anchor</keyword>
<keyword evidence="5" id="KW-0472">Membrane</keyword>
<evidence type="ECO:0000256" key="3">
    <source>
        <dbReference type="ARBA" id="ARBA00022968"/>
    </source>
</evidence>
<protein>
    <recommendedName>
        <fullName evidence="9">Glycosyltransferase-like protein LARGE1</fullName>
    </recommendedName>
</protein>
<sequence length="170" mass="19265">MVPSVHVSFYDAEELKSEVSWIPNKHYSGIYGLMKLTLTKALPSDLAKVIVLDTDITFATDIAELWGIFKKFTGENMSPFNCRCEMWCENQFMHQVIQANNNPAVCRTSFSSTSFLLPFSASLWSDLLKVPPKHFNPVEVWTLTRPLQHIAVYFQPFCCRSAAVFGSLSC</sequence>
<evidence type="ECO:0000256" key="2">
    <source>
        <dbReference type="ARBA" id="ARBA00022692"/>
    </source>
</evidence>
<keyword evidence="2" id="KW-0812">Transmembrane</keyword>
<evidence type="ECO:0008006" key="9">
    <source>
        <dbReference type="Google" id="ProtNLM"/>
    </source>
</evidence>
<keyword evidence="8" id="KW-1185">Reference proteome</keyword>
<proteinExistence type="predicted"/>
<evidence type="ECO:0000256" key="1">
    <source>
        <dbReference type="ARBA" id="ARBA00004606"/>
    </source>
</evidence>
<dbReference type="Proteomes" id="UP001352852">
    <property type="component" value="Unassembled WGS sequence"/>
</dbReference>
<name>A0ABU7DU65_9TELE</name>
<dbReference type="SUPFAM" id="SSF53448">
    <property type="entry name" value="Nucleotide-diphospho-sugar transferases"/>
    <property type="match status" value="1"/>
</dbReference>
<comment type="caution">
    <text evidence="7">The sequence shown here is derived from an EMBL/GenBank/DDBJ whole genome shotgun (WGS) entry which is preliminary data.</text>
</comment>
<dbReference type="Gene3D" id="3.90.550.10">
    <property type="entry name" value="Spore Coat Polysaccharide Biosynthesis Protein SpsA, Chain A"/>
    <property type="match status" value="1"/>
</dbReference>
<evidence type="ECO:0000256" key="6">
    <source>
        <dbReference type="ARBA" id="ARBA00023180"/>
    </source>
</evidence>
<reference evidence="7 8" key="1">
    <citation type="submission" date="2021-06" db="EMBL/GenBank/DDBJ databases">
        <authorList>
            <person name="Palmer J.M."/>
        </authorList>
    </citation>
    <scope>NUCLEOTIDE SEQUENCE [LARGE SCALE GENOMIC DNA]</scope>
    <source>
        <strain evidence="7 8">CL_MEX2019</strain>
        <tissue evidence="7">Muscle</tissue>
    </source>
</reference>
<comment type="subcellular location">
    <subcellularLocation>
        <location evidence="1">Membrane</location>
        <topology evidence="1">Single-pass type II membrane protein</topology>
    </subcellularLocation>
</comment>
<gene>
    <name evidence="7" type="ORF">CHARACLAT_025711</name>
</gene>
<dbReference type="InterPro" id="IPR029044">
    <property type="entry name" value="Nucleotide-diphossugar_trans"/>
</dbReference>
<dbReference type="PANTHER" id="PTHR12270">
    <property type="entry name" value="GLYCOSYLTRANSFERASE-RELATED"/>
    <property type="match status" value="1"/>
</dbReference>
<dbReference type="InterPro" id="IPR051292">
    <property type="entry name" value="Xyl/GlcA_transferase"/>
</dbReference>
<evidence type="ECO:0000313" key="8">
    <source>
        <dbReference type="Proteomes" id="UP001352852"/>
    </source>
</evidence>
<evidence type="ECO:0000256" key="5">
    <source>
        <dbReference type="ARBA" id="ARBA00023136"/>
    </source>
</evidence>
<keyword evidence="4" id="KW-1133">Transmembrane helix</keyword>
<evidence type="ECO:0000256" key="4">
    <source>
        <dbReference type="ARBA" id="ARBA00022989"/>
    </source>
</evidence>
<dbReference type="EMBL" id="JAHUTJ010035793">
    <property type="protein sequence ID" value="MED6278612.1"/>
    <property type="molecule type" value="Genomic_DNA"/>
</dbReference>
<accession>A0ABU7DU65</accession>